<dbReference type="EMBL" id="FRBX01000004">
    <property type="protein sequence ID" value="SHM83567.1"/>
    <property type="molecule type" value="Genomic_DNA"/>
</dbReference>
<reference evidence="2 3" key="2">
    <citation type="submission" date="2016-11" db="EMBL/GenBank/DDBJ databases">
        <authorList>
            <person name="Varghese N."/>
            <person name="Submissions S."/>
        </authorList>
    </citation>
    <scope>NUCLEOTIDE SEQUENCE [LARGE SCALE GENOMIC DNA]</scope>
    <source>
        <strain evidence="2 3">DSM 6368</strain>
    </source>
</reference>
<dbReference type="RefSeq" id="WP_073396514.1">
    <property type="nucleotide sequence ID" value="NZ_FRBX01000004.1"/>
</dbReference>
<evidence type="ECO:0000313" key="4">
    <source>
        <dbReference type="Proteomes" id="UP000198431"/>
    </source>
</evidence>
<evidence type="ECO:0000313" key="3">
    <source>
        <dbReference type="Proteomes" id="UP000184216"/>
    </source>
</evidence>
<name>A0AB36P688_9FLAO</name>
<dbReference type="InterPro" id="IPR010862">
    <property type="entry name" value="DUF1493"/>
</dbReference>
<comment type="caution">
    <text evidence="1">The sequence shown here is derived from an EMBL/GenBank/DDBJ whole genome shotgun (WGS) entry which is preliminary data.</text>
</comment>
<dbReference type="Proteomes" id="UP000198431">
    <property type="component" value="Unassembled WGS sequence"/>
</dbReference>
<gene>
    <name evidence="1" type="ORF">B0A72_03245</name>
    <name evidence="2" type="ORF">SAMN05444387_3354</name>
</gene>
<accession>A0AB36P688</accession>
<proteinExistence type="predicted"/>
<evidence type="ECO:0000313" key="1">
    <source>
        <dbReference type="EMBL" id="OXB07889.1"/>
    </source>
</evidence>
<dbReference type="EMBL" id="MUHB01000003">
    <property type="protein sequence ID" value="OXB07889.1"/>
    <property type="molecule type" value="Genomic_DNA"/>
</dbReference>
<reference evidence="1 4" key="1">
    <citation type="submission" date="2016-11" db="EMBL/GenBank/DDBJ databases">
        <title>Whole genomes of Flavobacteriaceae.</title>
        <authorList>
            <person name="Stine C."/>
            <person name="Li C."/>
            <person name="Tadesse D."/>
        </authorList>
    </citation>
    <scope>NUCLEOTIDE SEQUENCE [LARGE SCALE GENOMIC DNA]</scope>
    <source>
        <strain evidence="1 4">ATCC 19366</strain>
    </source>
</reference>
<dbReference type="Proteomes" id="UP000184216">
    <property type="component" value="Unassembled WGS sequence"/>
</dbReference>
<dbReference type="Pfam" id="PF07377">
    <property type="entry name" value="DUF1493"/>
    <property type="match status" value="1"/>
</dbReference>
<sequence length="100" mass="11794">MDNSKFYKFLKEETGKFFDDASPNCYIEKDLEIYGDEAEDFLMKFSSEFNVDITSFNFGEHFNSEIDTISLWIYSLFNKEKKKDLTINDLKKSLITGKLE</sequence>
<evidence type="ECO:0000313" key="2">
    <source>
        <dbReference type="EMBL" id="SHM83567.1"/>
    </source>
</evidence>
<keyword evidence="3" id="KW-1185">Reference proteome</keyword>
<organism evidence="1 4">
    <name type="scientific">Flavobacterium pectinovorum</name>
    <dbReference type="NCBI Taxonomy" id="29533"/>
    <lineage>
        <taxon>Bacteria</taxon>
        <taxon>Pseudomonadati</taxon>
        <taxon>Bacteroidota</taxon>
        <taxon>Flavobacteriia</taxon>
        <taxon>Flavobacteriales</taxon>
        <taxon>Flavobacteriaceae</taxon>
        <taxon>Flavobacterium</taxon>
    </lineage>
</organism>
<protein>
    <submittedName>
        <fullName evidence="2">Acyl carrier protein</fullName>
    </submittedName>
</protein>
<dbReference type="AlphaFoldDB" id="A0AB36P688"/>